<dbReference type="RefSeq" id="WP_104485466.1">
    <property type="nucleotide sequence ID" value="NZ_BMYB01000011.1"/>
</dbReference>
<keyword evidence="2" id="KW-0560">Oxidoreductase</keyword>
<comment type="similarity">
    <text evidence="2">Belongs to the LuxC family.</text>
</comment>
<dbReference type="OrthoDB" id="580775at2"/>
<dbReference type="EMBL" id="MPZM01000005">
    <property type="protein sequence ID" value="PPL17713.1"/>
    <property type="molecule type" value="Genomic_DNA"/>
</dbReference>
<keyword evidence="1 2" id="KW-0521">NADP</keyword>
<dbReference type="GO" id="GO:0050062">
    <property type="term" value="F:long-chain-fatty-acyl-CoA reductase activity"/>
    <property type="evidence" value="ECO:0007669"/>
    <property type="project" value="UniProtKB-EC"/>
</dbReference>
<keyword evidence="4" id="KW-1185">Reference proteome</keyword>
<comment type="caution">
    <text evidence="3">The sequence shown here is derived from an EMBL/GenBank/DDBJ whole genome shotgun (WGS) entry which is preliminary data.</text>
</comment>
<dbReference type="CDD" id="cd07080">
    <property type="entry name" value="ALDH_Acyl-CoA-Red_LuxC"/>
    <property type="match status" value="1"/>
</dbReference>
<reference evidence="4" key="1">
    <citation type="submission" date="2016-11" db="EMBL/GenBank/DDBJ databases">
        <authorList>
            <person name="Sisinthy S."/>
            <person name="Ara S."/>
            <person name="Gundlapally S.R."/>
        </authorList>
    </citation>
    <scope>NUCLEOTIDE SEQUENCE [LARGE SCALE GENOMIC DNA]</scope>
    <source>
        <strain evidence="4">V1-41</strain>
    </source>
</reference>
<evidence type="ECO:0000256" key="2">
    <source>
        <dbReference type="PIRNR" id="PIRNR009414"/>
    </source>
</evidence>
<dbReference type="PIRSF" id="PIRSF009414">
    <property type="entry name" value="LuxC"/>
    <property type="match status" value="1"/>
</dbReference>
<dbReference type="InterPro" id="IPR008670">
    <property type="entry name" value="CoA_reduct_LuxC"/>
</dbReference>
<dbReference type="UniPathway" id="UPA00569"/>
<dbReference type="EC" id="1.2.1.50" evidence="2"/>
<accession>A0A2P5TPU5</accession>
<dbReference type="AlphaFoldDB" id="A0A2P5TPU5"/>
<gene>
    <name evidence="3" type="ORF">UN63_03875</name>
</gene>
<dbReference type="Proteomes" id="UP000242231">
    <property type="component" value="Unassembled WGS sequence"/>
</dbReference>
<evidence type="ECO:0000313" key="3">
    <source>
        <dbReference type="EMBL" id="PPL17713.1"/>
    </source>
</evidence>
<proteinExistence type="inferred from homology"/>
<comment type="function">
    <text evidence="2">LuxC is the fatty acid reductase enzyme responsible for synthesis of the aldehyde substrate for the luminescent reaction catalyzed by luciferase.</text>
</comment>
<sequence length="483" mass="54132">MIERAGFIPQLAEDEVIYETINFENKGVSLNVEVPALTAVQIGHIIEKVKKTRNEVLTKFTVADMVAIVDEVVHRLLDRNNAYRKKAEKLLPIVTGYDAEMIRLGLTSSLKTFRKPQLLKFLVEDFGNPMLLDEFQPVTKGGYVKAIGPQLMTHIWAGNVPGLPLWSLVSSLLVKGGSVGKVSSSEPLFAGWVAQMLAEVEPKLKDCLAIVWWRGGDEEKEVQLFEASDVVLAYGGNTSLSAMKSRVPVTTRFLPYGHKMAFSLIASESLNARNAKETAHRAAFDVINYDQQACFSPHAFFVQRGGSISPKDFSEYIACELDKFDKRHPRKELSFEEEASIASWKQKEEISLFSRLDKAVLSKESGSWTVIYEQLPDSFTPSPLNRTVRIIEVDDFEQVIPILIPYRKYLQTAGIAAHPKEMFKLSSMLAEVGVTRIASIGKMTSPQAGWHHDGTSNLLDLVRVVDIEHDVEYYADKFSPYRS</sequence>
<organism evidence="3 4">
    <name type="scientific">Oceanisphaera arctica</name>
    <dbReference type="NCBI Taxonomy" id="641510"/>
    <lineage>
        <taxon>Bacteria</taxon>
        <taxon>Pseudomonadati</taxon>
        <taxon>Pseudomonadota</taxon>
        <taxon>Gammaproteobacteria</taxon>
        <taxon>Aeromonadales</taxon>
        <taxon>Aeromonadaceae</taxon>
        <taxon>Oceanisphaera</taxon>
    </lineage>
</organism>
<evidence type="ECO:0000256" key="1">
    <source>
        <dbReference type="ARBA" id="ARBA00022857"/>
    </source>
</evidence>
<dbReference type="GO" id="GO:0008218">
    <property type="term" value="P:bioluminescence"/>
    <property type="evidence" value="ECO:0007669"/>
    <property type="project" value="UniProtKB-KW"/>
</dbReference>
<keyword evidence="2" id="KW-0455">Luminescence</keyword>
<comment type="pathway">
    <text evidence="2">Lipid metabolism; fatty acid reduction for biolumincescence.</text>
</comment>
<comment type="catalytic activity">
    <reaction evidence="2">
        <text>a long-chain fatty aldehyde + NADP(+) + CoA = a long-chain fatty acyl-CoA + NADPH + H(+)</text>
        <dbReference type="Rhea" id="RHEA:15437"/>
        <dbReference type="ChEBI" id="CHEBI:15378"/>
        <dbReference type="ChEBI" id="CHEBI:17176"/>
        <dbReference type="ChEBI" id="CHEBI:57287"/>
        <dbReference type="ChEBI" id="CHEBI:57783"/>
        <dbReference type="ChEBI" id="CHEBI:58349"/>
        <dbReference type="ChEBI" id="CHEBI:83139"/>
        <dbReference type="EC" id="1.2.1.50"/>
    </reaction>
</comment>
<name>A0A2P5TPU5_9GAMM</name>
<dbReference type="GO" id="GO:0003995">
    <property type="term" value="F:acyl-CoA dehydrogenase activity"/>
    <property type="evidence" value="ECO:0007669"/>
    <property type="project" value="InterPro"/>
</dbReference>
<evidence type="ECO:0000313" key="4">
    <source>
        <dbReference type="Proteomes" id="UP000242231"/>
    </source>
</evidence>
<protein>
    <recommendedName>
        <fullName evidence="2">Acyl-CoA reductase</fullName>
        <ecNumber evidence="2">1.2.1.50</ecNumber>
    </recommendedName>
</protein>
<dbReference type="Pfam" id="PF05893">
    <property type="entry name" value="LuxC"/>
    <property type="match status" value="1"/>
</dbReference>